<accession>I4BIK2</accession>
<dbReference type="CDD" id="cd04301">
    <property type="entry name" value="NAT_SF"/>
    <property type="match status" value="1"/>
</dbReference>
<evidence type="ECO:0000256" key="10">
    <source>
        <dbReference type="SAM" id="MobiDB-lite"/>
    </source>
</evidence>
<proteinExistence type="inferred from homology"/>
<comment type="pathway">
    <text evidence="2 9">Amine and polyamine biosynthesis; ectoine biosynthesis; L-ectoine from L-aspartate 4-semialdehyde: step 2/3.</text>
</comment>
<dbReference type="Pfam" id="PF00583">
    <property type="entry name" value="Acetyltransf_1"/>
    <property type="match status" value="1"/>
</dbReference>
<comment type="catalytic activity">
    <reaction evidence="8 9">
        <text>L-2,4-diaminobutanoate + acetyl-CoA = (2S)-4-acetamido-2-aminobutanoate + CoA + H(+)</text>
        <dbReference type="Rhea" id="RHEA:16901"/>
        <dbReference type="ChEBI" id="CHEBI:15378"/>
        <dbReference type="ChEBI" id="CHEBI:57287"/>
        <dbReference type="ChEBI" id="CHEBI:57288"/>
        <dbReference type="ChEBI" id="CHEBI:58761"/>
        <dbReference type="ChEBI" id="CHEBI:58929"/>
        <dbReference type="EC" id="2.3.1.178"/>
    </reaction>
</comment>
<gene>
    <name evidence="9" type="primary">ectA</name>
    <name evidence="12" type="ordered locus">Mycch_2334</name>
</gene>
<dbReference type="EMBL" id="CP003053">
    <property type="protein sequence ID" value="AFM17109.1"/>
    <property type="molecule type" value="Genomic_DNA"/>
</dbReference>
<evidence type="ECO:0000256" key="6">
    <source>
        <dbReference type="ARBA" id="ARBA00022679"/>
    </source>
</evidence>
<evidence type="ECO:0000313" key="13">
    <source>
        <dbReference type="Proteomes" id="UP000006057"/>
    </source>
</evidence>
<dbReference type="EC" id="2.3.1.178" evidence="4 9"/>
<evidence type="ECO:0000256" key="8">
    <source>
        <dbReference type="ARBA" id="ARBA00048924"/>
    </source>
</evidence>
<dbReference type="InterPro" id="IPR016181">
    <property type="entry name" value="Acyl_CoA_acyltransferase"/>
</dbReference>
<evidence type="ECO:0000256" key="5">
    <source>
        <dbReference type="ARBA" id="ARBA00017935"/>
    </source>
</evidence>
<dbReference type="PROSITE" id="PS51186">
    <property type="entry name" value="GNAT"/>
    <property type="match status" value="1"/>
</dbReference>
<dbReference type="SUPFAM" id="SSF55729">
    <property type="entry name" value="Acyl-CoA N-acyltransferases (Nat)"/>
    <property type="match status" value="1"/>
</dbReference>
<dbReference type="GO" id="GO:0033816">
    <property type="term" value="F:diaminobutyrate acetyltransferase activity"/>
    <property type="evidence" value="ECO:0007669"/>
    <property type="project" value="UniProtKB-EC"/>
</dbReference>
<evidence type="ECO:0000259" key="11">
    <source>
        <dbReference type="PROSITE" id="PS51186"/>
    </source>
</evidence>
<dbReference type="PATRIC" id="fig|710421.3.peg.2331"/>
<dbReference type="GO" id="GO:0019491">
    <property type="term" value="P:ectoine biosynthetic process"/>
    <property type="evidence" value="ECO:0007669"/>
    <property type="project" value="UniProtKB-UniPathway"/>
</dbReference>
<evidence type="ECO:0000256" key="4">
    <source>
        <dbReference type="ARBA" id="ARBA00012355"/>
    </source>
</evidence>
<dbReference type="eggNOG" id="COG0456">
    <property type="taxonomic scope" value="Bacteria"/>
</dbReference>
<organism evidence="12 13">
    <name type="scientific">Mycolicibacterium chubuense (strain NBB4)</name>
    <name type="common">Mycobacterium chubuense</name>
    <dbReference type="NCBI Taxonomy" id="710421"/>
    <lineage>
        <taxon>Bacteria</taxon>
        <taxon>Bacillati</taxon>
        <taxon>Actinomycetota</taxon>
        <taxon>Actinomycetes</taxon>
        <taxon>Mycobacteriales</taxon>
        <taxon>Mycobacteriaceae</taxon>
        <taxon>Mycolicibacterium</taxon>
    </lineage>
</organism>
<dbReference type="STRING" id="710421.Mycch_2334"/>
<evidence type="ECO:0000256" key="9">
    <source>
        <dbReference type="RuleBase" id="RU365045"/>
    </source>
</evidence>
<keyword evidence="13" id="KW-1185">Reference proteome</keyword>
<protein>
    <recommendedName>
        <fullName evidence="5 9">L-2,4-diaminobutyric acid acetyltransferase</fullName>
        <shortName evidence="9">DABA acetyltransferase</shortName>
        <ecNumber evidence="4 9">2.3.1.178</ecNumber>
    </recommendedName>
</protein>
<evidence type="ECO:0000256" key="3">
    <source>
        <dbReference type="ARBA" id="ARBA00010712"/>
    </source>
</evidence>
<reference evidence="12 13" key="1">
    <citation type="submission" date="2012-06" db="EMBL/GenBank/DDBJ databases">
        <title>Complete sequence of chromosome of Mycobacterium chubuense NBB4.</title>
        <authorList>
            <consortium name="US DOE Joint Genome Institute"/>
            <person name="Lucas S."/>
            <person name="Han J."/>
            <person name="Lapidus A."/>
            <person name="Cheng J.-F."/>
            <person name="Goodwin L."/>
            <person name="Pitluck S."/>
            <person name="Peters L."/>
            <person name="Mikhailova N."/>
            <person name="Teshima H."/>
            <person name="Detter J.C."/>
            <person name="Han C."/>
            <person name="Tapia R."/>
            <person name="Land M."/>
            <person name="Hauser L."/>
            <person name="Kyrpides N."/>
            <person name="Ivanova N."/>
            <person name="Pagani I."/>
            <person name="Mattes T."/>
            <person name="Holmes A."/>
            <person name="Rutledge P."/>
            <person name="Paulsen I."/>
            <person name="Coleman N."/>
            <person name="Woyke T."/>
        </authorList>
    </citation>
    <scope>NUCLEOTIDE SEQUENCE [LARGE SCALE GENOMIC DNA]</scope>
    <source>
        <strain evidence="12 13">NBB4</strain>
    </source>
</reference>
<dbReference type="UniPathway" id="UPA00067">
    <property type="reaction ID" value="UER00122"/>
</dbReference>
<dbReference type="HOGENOM" id="CLU_111896_0_0_11"/>
<dbReference type="NCBIfam" id="TIGR02406">
    <property type="entry name" value="ectoine_EctA"/>
    <property type="match status" value="1"/>
</dbReference>
<dbReference type="InterPro" id="IPR000182">
    <property type="entry name" value="GNAT_dom"/>
</dbReference>
<feature type="domain" description="N-acetyltransferase" evidence="11">
    <location>
        <begin position="20"/>
        <end position="177"/>
    </location>
</feature>
<evidence type="ECO:0000256" key="1">
    <source>
        <dbReference type="ARBA" id="ARBA00003741"/>
    </source>
</evidence>
<name>I4BIK2_MYCCN</name>
<dbReference type="InterPro" id="IPR012772">
    <property type="entry name" value="Ectoine_EctA"/>
</dbReference>
<dbReference type="AlphaFoldDB" id="I4BIK2"/>
<evidence type="ECO:0000313" key="12">
    <source>
        <dbReference type="EMBL" id="AFM17109.1"/>
    </source>
</evidence>
<keyword evidence="7 9" id="KW-0012">Acyltransferase</keyword>
<dbReference type="Proteomes" id="UP000006057">
    <property type="component" value="Chromosome"/>
</dbReference>
<evidence type="ECO:0000256" key="2">
    <source>
        <dbReference type="ARBA" id="ARBA00004978"/>
    </source>
</evidence>
<evidence type="ECO:0000256" key="7">
    <source>
        <dbReference type="ARBA" id="ARBA00023315"/>
    </source>
</evidence>
<dbReference type="KEGG" id="mcb:Mycch_2334"/>
<comment type="similarity">
    <text evidence="3 9">Belongs to the acetyltransferase family. EctA subfamily.</text>
</comment>
<dbReference type="Gene3D" id="3.40.630.30">
    <property type="match status" value="1"/>
</dbReference>
<feature type="region of interest" description="Disordered" evidence="10">
    <location>
        <begin position="1"/>
        <end position="24"/>
    </location>
</feature>
<sequence length="205" mass="22714">MDFRGPHNGPRLLDPGSAEPEYRSNTHDSWYRWLRRPVDSDAIAIHRLVAETGVLDLNSTYAYLLMATDFADTSIVADRGEGLCGVITGYHPPSRPEVLFIWQVAVTSSARGTGLAAAMLDRLTQRVRESRHGHPLTVEATVAPGNAPSRALFGAFARRHGVPLTEHEHFRAEHLDPQLSHEDEPVLRIGPIAAPLDTRYPRKDS</sequence>
<comment type="function">
    <text evidence="1 9">Catalyzes the acetylation of L-2,4-diaminobutyrate (DABA) to gamma-N-acetyl-alpha,gamma-diaminobutyric acid (ADABA) with acetyl coenzyme A.</text>
</comment>
<keyword evidence="6 9" id="KW-0808">Transferase</keyword>